<reference evidence="1" key="1">
    <citation type="submission" date="2018-11" db="EMBL/GenBank/DDBJ databases">
        <authorList>
            <consortium name="Pathogen Informatics"/>
        </authorList>
    </citation>
    <scope>NUCLEOTIDE SEQUENCE</scope>
</reference>
<gene>
    <name evidence="1" type="ORF">PXEA_LOCUS36958</name>
</gene>
<keyword evidence="2" id="KW-1185">Reference proteome</keyword>
<accession>A0A3S5ARJ1</accession>
<dbReference type="Proteomes" id="UP000784294">
    <property type="component" value="Unassembled WGS sequence"/>
</dbReference>
<proteinExistence type="predicted"/>
<evidence type="ECO:0000313" key="2">
    <source>
        <dbReference type="Proteomes" id="UP000784294"/>
    </source>
</evidence>
<organism evidence="1 2">
    <name type="scientific">Protopolystoma xenopodis</name>
    <dbReference type="NCBI Taxonomy" id="117903"/>
    <lineage>
        <taxon>Eukaryota</taxon>
        <taxon>Metazoa</taxon>
        <taxon>Spiralia</taxon>
        <taxon>Lophotrochozoa</taxon>
        <taxon>Platyhelminthes</taxon>
        <taxon>Monogenea</taxon>
        <taxon>Polyopisthocotylea</taxon>
        <taxon>Polystomatidea</taxon>
        <taxon>Polystomatidae</taxon>
        <taxon>Protopolystoma</taxon>
    </lineage>
</organism>
<evidence type="ECO:0000313" key="1">
    <source>
        <dbReference type="EMBL" id="VEL43518.1"/>
    </source>
</evidence>
<comment type="caution">
    <text evidence="1">The sequence shown here is derived from an EMBL/GenBank/DDBJ whole genome shotgun (WGS) entry which is preliminary data.</text>
</comment>
<dbReference type="AlphaFoldDB" id="A0A3S5ARJ1"/>
<dbReference type="EMBL" id="CAAALY010282281">
    <property type="protein sequence ID" value="VEL43518.1"/>
    <property type="molecule type" value="Genomic_DNA"/>
</dbReference>
<protein>
    <submittedName>
        <fullName evidence="1">Uncharacterized protein</fullName>
    </submittedName>
</protein>
<sequence>MCVWHVRTLKETNQISATLGLRCRLPQVCIIPIKQHVATVPRQPCGTWSFCSASRARQWPNFPVYRLDIPDSSFWPVGWNRFHLACRVYKLTPALFHLSQLNMHRPLPKALVHSGHGNYTIRWICLQIGEEPWHRLASNCIDERFTLAEKADIVKTT</sequence>
<name>A0A3S5ARJ1_9PLAT</name>